<evidence type="ECO:0000313" key="2">
    <source>
        <dbReference type="EMBL" id="RNI22563.1"/>
    </source>
</evidence>
<dbReference type="AlphaFoldDB" id="A0A3M9MCK7"/>
<feature type="domain" description="DUF4178" evidence="1">
    <location>
        <begin position="83"/>
        <end position="185"/>
    </location>
</feature>
<evidence type="ECO:0000313" key="3">
    <source>
        <dbReference type="Proteomes" id="UP000272117"/>
    </source>
</evidence>
<keyword evidence="3" id="KW-1185">Reference proteome</keyword>
<evidence type="ECO:0000259" key="1">
    <source>
        <dbReference type="Pfam" id="PF13785"/>
    </source>
</evidence>
<sequence length="201" mass="23536">MICLFKEPGYTMNGFEVKEKSILPAQPLEVICPQCKNSIALFTFAQAKSVVCKRCSYLSEVQDGKLVPIQEVDKEKRDPLLPIGSEGRIQGVLYMVVGFLVYKEQNLKYRWREYVLFNPVHGYSFLSEYDGHWTFFRFISDFSIGAKRTLPALYYMDREFKLYNKYRSQVLSARGEFFWHITKDNSQHLEYIAPPTWSPLP</sequence>
<dbReference type="Proteomes" id="UP000272117">
    <property type="component" value="Unassembled WGS sequence"/>
</dbReference>
<reference evidence="2 3" key="1">
    <citation type="submission" date="2018-11" db="EMBL/GenBank/DDBJ databases">
        <title>Rufibacter latericius sp. nov., isolated from water in Baiyang Lake.</title>
        <authorList>
            <person name="Yang Y."/>
        </authorList>
    </citation>
    <scope>NUCLEOTIDE SEQUENCE [LARGE SCALE GENOMIC DNA]</scope>
    <source>
        <strain evidence="2 3">R-22-1c-1</strain>
    </source>
</reference>
<accession>A0A3M9MCK7</accession>
<dbReference type="OrthoDB" id="713199at2"/>
<dbReference type="EMBL" id="RJJD01000021">
    <property type="protein sequence ID" value="RNI22563.1"/>
    <property type="molecule type" value="Genomic_DNA"/>
</dbReference>
<gene>
    <name evidence="2" type="ORF">EFB08_20920</name>
</gene>
<organism evidence="2 3">
    <name type="scientific">Rufibacter latericius</name>
    <dbReference type="NCBI Taxonomy" id="2487040"/>
    <lineage>
        <taxon>Bacteria</taxon>
        <taxon>Pseudomonadati</taxon>
        <taxon>Bacteroidota</taxon>
        <taxon>Cytophagia</taxon>
        <taxon>Cytophagales</taxon>
        <taxon>Hymenobacteraceae</taxon>
        <taxon>Rufibacter</taxon>
    </lineage>
</organism>
<proteinExistence type="predicted"/>
<dbReference type="Pfam" id="PF13785">
    <property type="entry name" value="DUF4178"/>
    <property type="match status" value="1"/>
</dbReference>
<comment type="caution">
    <text evidence="2">The sequence shown here is derived from an EMBL/GenBank/DDBJ whole genome shotgun (WGS) entry which is preliminary data.</text>
</comment>
<dbReference type="InterPro" id="IPR025235">
    <property type="entry name" value="DUF4178"/>
</dbReference>
<name>A0A3M9MCK7_9BACT</name>
<protein>
    <submittedName>
        <fullName evidence="2">DUF4178 domain-containing protein</fullName>
    </submittedName>
</protein>